<dbReference type="InterPro" id="IPR003593">
    <property type="entry name" value="AAA+_ATPase"/>
</dbReference>
<dbReference type="Proteomes" id="UP001059617">
    <property type="component" value="Chromosome"/>
</dbReference>
<dbReference type="PANTHER" id="PTHR43394:SF1">
    <property type="entry name" value="ATP-BINDING CASSETTE SUB-FAMILY B MEMBER 10, MITOCHONDRIAL"/>
    <property type="match status" value="1"/>
</dbReference>
<dbReference type="InterPro" id="IPR039421">
    <property type="entry name" value="Type_1_exporter"/>
</dbReference>
<accession>A0ABY5W186</accession>
<evidence type="ECO:0000313" key="11">
    <source>
        <dbReference type="Proteomes" id="UP001059617"/>
    </source>
</evidence>
<feature type="transmembrane region" description="Helical" evidence="7">
    <location>
        <begin position="245"/>
        <end position="265"/>
    </location>
</feature>
<dbReference type="SUPFAM" id="SSF90123">
    <property type="entry name" value="ABC transporter transmembrane region"/>
    <property type="match status" value="1"/>
</dbReference>
<dbReference type="PROSITE" id="PS50893">
    <property type="entry name" value="ABC_TRANSPORTER_2"/>
    <property type="match status" value="1"/>
</dbReference>
<comment type="subcellular location">
    <subcellularLocation>
        <location evidence="1">Cell membrane</location>
        <topology evidence="1">Multi-pass membrane protein</topology>
    </subcellularLocation>
</comment>
<keyword evidence="5 7" id="KW-1133">Transmembrane helix</keyword>
<evidence type="ECO:0000256" key="7">
    <source>
        <dbReference type="SAM" id="Phobius"/>
    </source>
</evidence>
<dbReference type="Gene3D" id="1.20.1560.10">
    <property type="entry name" value="ABC transporter type 1, transmembrane domain"/>
    <property type="match status" value="1"/>
</dbReference>
<name>A0ABY5W186_9ACTN</name>
<feature type="domain" description="ABC transmembrane type-1" evidence="9">
    <location>
        <begin position="23"/>
        <end position="304"/>
    </location>
</feature>
<dbReference type="InterPro" id="IPR027417">
    <property type="entry name" value="P-loop_NTPase"/>
</dbReference>
<keyword evidence="6 7" id="KW-0472">Membrane</keyword>
<reference evidence="10" key="1">
    <citation type="submission" date="2021-04" db="EMBL/GenBank/DDBJ databases">
        <authorList>
            <person name="Hartkoorn R.C."/>
            <person name="Beaudoing E."/>
            <person name="Hot D."/>
        </authorList>
    </citation>
    <scope>NUCLEOTIDE SEQUENCE</scope>
    <source>
        <strain evidence="10">NRRL B-16292</strain>
    </source>
</reference>
<dbReference type="PROSITE" id="PS50929">
    <property type="entry name" value="ABC_TM1F"/>
    <property type="match status" value="1"/>
</dbReference>
<dbReference type="PANTHER" id="PTHR43394">
    <property type="entry name" value="ATP-DEPENDENT PERMEASE MDL1, MITOCHONDRIAL"/>
    <property type="match status" value="1"/>
</dbReference>
<dbReference type="InterPro" id="IPR036640">
    <property type="entry name" value="ABC1_TM_sf"/>
</dbReference>
<sequence length="600" mass="64588">MRLLARFLGLFARAAGWALGLRAVSTVLAGLAPVLSAWLARELINHLIAHRGTAAWLSTAALAATATLIAILQHVNRYADQEITRRVALRTQAELFTALTRLPGLAELENPQFQDRLRLAQQIGQGGPQQLIGAAFGLAQSAVLVGGFLVTLIVASPVVAPLVLLSALPMLWAQLKLSRQSVDMSLRITPNIRRQMFYSMLLLDTRAAKEIRLFGLGDFLRGRMLTELTQAQAGERRIDRTALRVNGLLSLLTGVVSTIALIVHVNQIAAGRGSVGDIAVLIAALASVQSGLAGIVTEIATANEFLLLFGHYVHVTTVPVDTPAGQTEELPTLRGAIELRDVWFRYHPDHDWVLRGVNLTIPAGESLALVGLNGAGKSTLVKLICRLYEPTRGTITWDGTDISEVDVAQLRKRIGVVFQDYMSYELSAAENIALGDLDALTDEPRLRAAAAEVDLDDTITALPRGYQTMLSRVFEPSDDHVAGVVLSGGQWQRVAIARAVIRSSADLLILDEPSAGLDAAAEHSIHESLRRLRQGRSSLLISHRLNAVRQADRIVVLDGGVVTEQGTHDILMAVGGAYAALFRTQAGGYQLVPDTAGAKT</sequence>
<feature type="transmembrane region" description="Helical" evidence="7">
    <location>
        <begin position="53"/>
        <end position="72"/>
    </location>
</feature>
<dbReference type="EMBL" id="CP073720">
    <property type="protein sequence ID" value="UWP83214.1"/>
    <property type="molecule type" value="Genomic_DNA"/>
</dbReference>
<evidence type="ECO:0000256" key="2">
    <source>
        <dbReference type="ARBA" id="ARBA00022692"/>
    </source>
</evidence>
<dbReference type="InterPro" id="IPR017871">
    <property type="entry name" value="ABC_transporter-like_CS"/>
</dbReference>
<feature type="domain" description="ABC transporter" evidence="8">
    <location>
        <begin position="337"/>
        <end position="584"/>
    </location>
</feature>
<keyword evidence="2 7" id="KW-0812">Transmembrane</keyword>
<evidence type="ECO:0000313" key="10">
    <source>
        <dbReference type="EMBL" id="UWP83214.1"/>
    </source>
</evidence>
<evidence type="ECO:0000256" key="5">
    <source>
        <dbReference type="ARBA" id="ARBA00022989"/>
    </source>
</evidence>
<dbReference type="InterPro" id="IPR003439">
    <property type="entry name" value="ABC_transporter-like_ATP-bd"/>
</dbReference>
<dbReference type="Gene3D" id="3.40.50.300">
    <property type="entry name" value="P-loop containing nucleotide triphosphate hydrolases"/>
    <property type="match status" value="1"/>
</dbReference>
<evidence type="ECO:0000259" key="8">
    <source>
        <dbReference type="PROSITE" id="PS50893"/>
    </source>
</evidence>
<evidence type="ECO:0000259" key="9">
    <source>
        <dbReference type="PROSITE" id="PS50929"/>
    </source>
</evidence>
<evidence type="ECO:0000256" key="1">
    <source>
        <dbReference type="ARBA" id="ARBA00004651"/>
    </source>
</evidence>
<evidence type="ECO:0000256" key="3">
    <source>
        <dbReference type="ARBA" id="ARBA00022741"/>
    </source>
</evidence>
<dbReference type="PROSITE" id="PS00211">
    <property type="entry name" value="ABC_TRANSPORTER_1"/>
    <property type="match status" value="1"/>
</dbReference>
<protein>
    <submittedName>
        <fullName evidence="10">ABC transporter ATP-binding protein/permease</fullName>
    </submittedName>
</protein>
<proteinExistence type="predicted"/>
<dbReference type="SUPFAM" id="SSF52540">
    <property type="entry name" value="P-loop containing nucleoside triphosphate hydrolases"/>
    <property type="match status" value="1"/>
</dbReference>
<dbReference type="GO" id="GO:0005524">
    <property type="term" value="F:ATP binding"/>
    <property type="evidence" value="ECO:0007669"/>
    <property type="project" value="UniProtKB-KW"/>
</dbReference>
<keyword evidence="11" id="KW-1185">Reference proteome</keyword>
<evidence type="ECO:0000256" key="6">
    <source>
        <dbReference type="ARBA" id="ARBA00023136"/>
    </source>
</evidence>
<gene>
    <name evidence="10" type="ORF">Dfulv_02590</name>
</gene>
<dbReference type="RefSeq" id="WP_259860994.1">
    <property type="nucleotide sequence ID" value="NZ_BAAAST010000024.1"/>
</dbReference>
<keyword evidence="3" id="KW-0547">Nucleotide-binding</keyword>
<dbReference type="InterPro" id="IPR011527">
    <property type="entry name" value="ABC1_TM_dom"/>
</dbReference>
<reference evidence="10" key="2">
    <citation type="submission" date="2022-09" db="EMBL/GenBank/DDBJ databases">
        <title>Biosynthetic gene clusters of Dactylosporangioum fulvum.</title>
        <authorList>
            <person name="Caradec T."/>
        </authorList>
    </citation>
    <scope>NUCLEOTIDE SEQUENCE</scope>
    <source>
        <strain evidence="10">NRRL B-16292</strain>
    </source>
</reference>
<organism evidence="10 11">
    <name type="scientific">Dactylosporangium fulvum</name>
    <dbReference type="NCBI Taxonomy" id="53359"/>
    <lineage>
        <taxon>Bacteria</taxon>
        <taxon>Bacillati</taxon>
        <taxon>Actinomycetota</taxon>
        <taxon>Actinomycetes</taxon>
        <taxon>Micromonosporales</taxon>
        <taxon>Micromonosporaceae</taxon>
        <taxon>Dactylosporangium</taxon>
    </lineage>
</organism>
<dbReference type="SMART" id="SM00382">
    <property type="entry name" value="AAA"/>
    <property type="match status" value="1"/>
</dbReference>
<evidence type="ECO:0000256" key="4">
    <source>
        <dbReference type="ARBA" id="ARBA00022840"/>
    </source>
</evidence>
<keyword evidence="4 10" id="KW-0067">ATP-binding</keyword>
<dbReference type="Pfam" id="PF00005">
    <property type="entry name" value="ABC_tran"/>
    <property type="match status" value="1"/>
</dbReference>